<dbReference type="PRINTS" id="PR02054">
    <property type="entry name" value="FAM175PLANT"/>
</dbReference>
<dbReference type="PANTHER" id="PTHR31728">
    <property type="entry name" value="ABRAXAS FAMILY MEMBER"/>
    <property type="match status" value="1"/>
</dbReference>
<accession>A0A067FIK1</accession>
<evidence type="ECO:0000313" key="3">
    <source>
        <dbReference type="Proteomes" id="UP000027120"/>
    </source>
</evidence>
<keyword evidence="3" id="KW-1185">Reference proteome</keyword>
<dbReference type="Pfam" id="PF21125">
    <property type="entry name" value="MPN_2A_DUB_like"/>
    <property type="match status" value="1"/>
</dbReference>
<dbReference type="eggNOG" id="ENOG502QPV5">
    <property type="taxonomic scope" value="Eukaryota"/>
</dbReference>
<name>A0A067FIK1_CITSI</name>
<organism evidence="2 3">
    <name type="scientific">Citrus sinensis</name>
    <name type="common">Sweet orange</name>
    <name type="synonym">Citrus aurantium var. sinensis</name>
    <dbReference type="NCBI Taxonomy" id="2711"/>
    <lineage>
        <taxon>Eukaryota</taxon>
        <taxon>Viridiplantae</taxon>
        <taxon>Streptophyta</taxon>
        <taxon>Embryophyta</taxon>
        <taxon>Tracheophyta</taxon>
        <taxon>Spermatophyta</taxon>
        <taxon>Magnoliopsida</taxon>
        <taxon>eudicotyledons</taxon>
        <taxon>Gunneridae</taxon>
        <taxon>Pentapetalae</taxon>
        <taxon>rosids</taxon>
        <taxon>malvids</taxon>
        <taxon>Sapindales</taxon>
        <taxon>Rutaceae</taxon>
        <taxon>Aurantioideae</taxon>
        <taxon>Citrus</taxon>
    </lineage>
</organism>
<dbReference type="PANTHER" id="PTHR31728:SF5">
    <property type="entry name" value="OS07G0540200 PROTEIN"/>
    <property type="match status" value="1"/>
</dbReference>
<dbReference type="GO" id="GO:0031593">
    <property type="term" value="F:polyubiquitin modification-dependent protein binding"/>
    <property type="evidence" value="ECO:0000318"/>
    <property type="project" value="GO_Central"/>
</dbReference>
<dbReference type="GO" id="GO:0005634">
    <property type="term" value="C:nucleus"/>
    <property type="evidence" value="ECO:0000318"/>
    <property type="project" value="GO_Central"/>
</dbReference>
<keyword evidence="1" id="KW-0175">Coiled coil</keyword>
<protein>
    <recommendedName>
        <fullName evidence="4">BRCA1-A complex subunit Abraxas</fullName>
    </recommendedName>
</protein>
<dbReference type="CDD" id="cd23656">
    <property type="entry name" value="Abraxas_plant"/>
    <property type="match status" value="1"/>
</dbReference>
<sequence length="303" mass="33655">MEDLQLQKIAISGPTLASMIQRFSSSLGDVDGFIFGHVTHITPSTLSDDSASASTDSHLVATITGFICSGVPLSFYDSLGRVDSLKIPPLQHHHQQLLGWFSGRRHSPLRPSLREFSVTDSLSKILQFHFPVKTQTRTLTLMPCVFILFTTPLADQLIHTHQYRAYQFNTFNRSFHPKTIDVINIGPAFRGHYGSFAPNCALPFMNCSSAAMEEESLSAKKEKVSDQEQLDLCAEGFQVESLKRLVGPDAASYTAGLEDLYEKMLAKVESLARLVESSSAQVLELENNNRKLRYKVARSTGLE</sequence>
<evidence type="ECO:0008006" key="4">
    <source>
        <dbReference type="Google" id="ProtNLM"/>
    </source>
</evidence>
<dbReference type="InterPro" id="IPR023238">
    <property type="entry name" value="FAM175"/>
</dbReference>
<evidence type="ECO:0000313" key="2">
    <source>
        <dbReference type="EMBL" id="KDO63267.1"/>
    </source>
</evidence>
<reference evidence="2 3" key="1">
    <citation type="submission" date="2014-04" db="EMBL/GenBank/DDBJ databases">
        <authorList>
            <consortium name="International Citrus Genome Consortium"/>
            <person name="Gmitter F."/>
            <person name="Chen C."/>
            <person name="Farmerie W."/>
            <person name="Harkins T."/>
            <person name="Desany B."/>
            <person name="Mohiuddin M."/>
            <person name="Kodira C."/>
            <person name="Borodovsky M."/>
            <person name="Lomsadze A."/>
            <person name="Burns P."/>
            <person name="Jenkins J."/>
            <person name="Prochnik S."/>
            <person name="Shu S."/>
            <person name="Chapman J."/>
            <person name="Pitluck S."/>
            <person name="Schmutz J."/>
            <person name="Rokhsar D."/>
        </authorList>
    </citation>
    <scope>NUCLEOTIDE SEQUENCE</scope>
</reference>
<dbReference type="AlphaFoldDB" id="A0A067FIK1"/>
<dbReference type="PaxDb" id="2711-XP_006481112.1"/>
<evidence type="ECO:0000256" key="1">
    <source>
        <dbReference type="SAM" id="Coils"/>
    </source>
</evidence>
<dbReference type="PRINTS" id="PR02051">
    <property type="entry name" value="PROTEINF175"/>
</dbReference>
<proteinExistence type="predicted"/>
<dbReference type="EMBL" id="KK784914">
    <property type="protein sequence ID" value="KDO63267.1"/>
    <property type="molecule type" value="Genomic_DNA"/>
</dbReference>
<dbReference type="InterPro" id="IPR023241">
    <property type="entry name" value="FAM175_plant"/>
</dbReference>
<feature type="coiled-coil region" evidence="1">
    <location>
        <begin position="268"/>
        <end position="295"/>
    </location>
</feature>
<dbReference type="Proteomes" id="UP000027120">
    <property type="component" value="Unassembled WGS sequence"/>
</dbReference>
<gene>
    <name evidence="2" type="ORF">CISIN_1g022036mg</name>
</gene>